<keyword evidence="3" id="KW-1185">Reference proteome</keyword>
<proteinExistence type="predicted"/>
<evidence type="ECO:0000256" key="1">
    <source>
        <dbReference type="SAM" id="SignalP"/>
    </source>
</evidence>
<evidence type="ECO:0000313" key="2">
    <source>
        <dbReference type="EMBL" id="MPC98697.1"/>
    </source>
</evidence>
<dbReference type="Proteomes" id="UP000324222">
    <property type="component" value="Unassembled WGS sequence"/>
</dbReference>
<name>A0A5B7JZV2_PORTR</name>
<keyword evidence="1" id="KW-0732">Signal</keyword>
<organism evidence="2 3">
    <name type="scientific">Portunus trituberculatus</name>
    <name type="common">Swimming crab</name>
    <name type="synonym">Neptunus trituberculatus</name>
    <dbReference type="NCBI Taxonomy" id="210409"/>
    <lineage>
        <taxon>Eukaryota</taxon>
        <taxon>Metazoa</taxon>
        <taxon>Ecdysozoa</taxon>
        <taxon>Arthropoda</taxon>
        <taxon>Crustacea</taxon>
        <taxon>Multicrustacea</taxon>
        <taxon>Malacostraca</taxon>
        <taxon>Eumalacostraca</taxon>
        <taxon>Eucarida</taxon>
        <taxon>Decapoda</taxon>
        <taxon>Pleocyemata</taxon>
        <taxon>Brachyura</taxon>
        <taxon>Eubrachyura</taxon>
        <taxon>Portunoidea</taxon>
        <taxon>Portunidae</taxon>
        <taxon>Portuninae</taxon>
        <taxon>Portunus</taxon>
    </lineage>
</organism>
<accession>A0A5B7JZV2</accession>
<gene>
    <name evidence="2" type="ORF">E2C01_094077</name>
</gene>
<comment type="caution">
    <text evidence="2">The sequence shown here is derived from an EMBL/GenBank/DDBJ whole genome shotgun (WGS) entry which is preliminary data.</text>
</comment>
<dbReference type="AlphaFoldDB" id="A0A5B7JZV2"/>
<protein>
    <submittedName>
        <fullName evidence="2">Uncharacterized protein</fullName>
    </submittedName>
</protein>
<evidence type="ECO:0000313" key="3">
    <source>
        <dbReference type="Proteomes" id="UP000324222"/>
    </source>
</evidence>
<dbReference type="EMBL" id="VSRR010115202">
    <property type="protein sequence ID" value="MPC98697.1"/>
    <property type="molecule type" value="Genomic_DNA"/>
</dbReference>
<sequence>MKRRLIRHVVIQVCFAVTLMIAVPSPVPQHTTNATPATLTPNIPFKKHITCCVQSCGNFCEHCVALLVTSRESANQKLIHVSRSQNSRLCIQSLAVPDGEARGGAGLEDAGAAGKGHCEEGLGNKISVVC</sequence>
<feature type="chain" id="PRO_5022837454" evidence="1">
    <location>
        <begin position="23"/>
        <end position="130"/>
    </location>
</feature>
<feature type="signal peptide" evidence="1">
    <location>
        <begin position="1"/>
        <end position="22"/>
    </location>
</feature>
<reference evidence="2 3" key="1">
    <citation type="submission" date="2019-05" db="EMBL/GenBank/DDBJ databases">
        <title>Another draft genome of Portunus trituberculatus and its Hox gene families provides insights of decapod evolution.</title>
        <authorList>
            <person name="Jeong J.-H."/>
            <person name="Song I."/>
            <person name="Kim S."/>
            <person name="Choi T."/>
            <person name="Kim D."/>
            <person name="Ryu S."/>
            <person name="Kim W."/>
        </authorList>
    </citation>
    <scope>NUCLEOTIDE SEQUENCE [LARGE SCALE GENOMIC DNA]</scope>
    <source>
        <tissue evidence="2">Muscle</tissue>
    </source>
</reference>